<dbReference type="PANTHER" id="PTHR30231:SF4">
    <property type="entry name" value="PROTEIN NEN2"/>
    <property type="match status" value="1"/>
</dbReference>
<gene>
    <name evidence="7" type="ORF">GCM10007414_04050</name>
</gene>
<accession>A0ABQ1HXI1</accession>
<dbReference type="EMBL" id="BMDY01000002">
    <property type="protein sequence ID" value="GGA94529.1"/>
    <property type="molecule type" value="Genomic_DNA"/>
</dbReference>
<dbReference type="NCBIfam" id="NF006602">
    <property type="entry name" value="PRK09146.1"/>
    <property type="match status" value="1"/>
</dbReference>
<dbReference type="Gene3D" id="3.30.420.10">
    <property type="entry name" value="Ribonuclease H-like superfamily/Ribonuclease H"/>
    <property type="match status" value="1"/>
</dbReference>
<dbReference type="InterPro" id="IPR036397">
    <property type="entry name" value="RNaseH_sf"/>
</dbReference>
<feature type="domain" description="Exonuclease" evidence="6">
    <location>
        <begin position="54"/>
        <end position="235"/>
    </location>
</feature>
<keyword evidence="2" id="KW-0540">Nuclease</keyword>
<evidence type="ECO:0000256" key="2">
    <source>
        <dbReference type="ARBA" id="ARBA00022722"/>
    </source>
</evidence>
<keyword evidence="4 7" id="KW-0269">Exonuclease</keyword>
<comment type="caution">
    <text evidence="7">The sequence shown here is derived from an EMBL/GenBank/DDBJ whole genome shotgun (WGS) entry which is preliminary data.</text>
</comment>
<dbReference type="SMART" id="SM00479">
    <property type="entry name" value="EXOIII"/>
    <property type="match status" value="1"/>
</dbReference>
<dbReference type="GO" id="GO:0004527">
    <property type="term" value="F:exonuclease activity"/>
    <property type="evidence" value="ECO:0007669"/>
    <property type="project" value="UniProtKB-KW"/>
</dbReference>
<dbReference type="EC" id="2.7.7.7" evidence="1"/>
<evidence type="ECO:0000313" key="7">
    <source>
        <dbReference type="EMBL" id="GGA94529.1"/>
    </source>
</evidence>
<dbReference type="SUPFAM" id="SSF53098">
    <property type="entry name" value="Ribonuclease H-like"/>
    <property type="match status" value="1"/>
</dbReference>
<dbReference type="Pfam" id="PF00929">
    <property type="entry name" value="RNase_T"/>
    <property type="match status" value="1"/>
</dbReference>
<keyword evidence="8" id="KW-1185">Reference proteome</keyword>
<comment type="catalytic activity">
    <reaction evidence="5">
        <text>DNA(n) + a 2'-deoxyribonucleoside 5'-triphosphate = DNA(n+1) + diphosphate</text>
        <dbReference type="Rhea" id="RHEA:22508"/>
        <dbReference type="Rhea" id="RHEA-COMP:17339"/>
        <dbReference type="Rhea" id="RHEA-COMP:17340"/>
        <dbReference type="ChEBI" id="CHEBI:33019"/>
        <dbReference type="ChEBI" id="CHEBI:61560"/>
        <dbReference type="ChEBI" id="CHEBI:173112"/>
        <dbReference type="EC" id="2.7.7.7"/>
    </reaction>
</comment>
<dbReference type="PANTHER" id="PTHR30231">
    <property type="entry name" value="DNA POLYMERASE III SUBUNIT EPSILON"/>
    <property type="match status" value="1"/>
</dbReference>
<evidence type="ECO:0000259" key="6">
    <source>
        <dbReference type="SMART" id="SM00479"/>
    </source>
</evidence>
<evidence type="ECO:0000256" key="5">
    <source>
        <dbReference type="ARBA" id="ARBA00049244"/>
    </source>
</evidence>
<dbReference type="InterPro" id="IPR006054">
    <property type="entry name" value="DnaQ"/>
</dbReference>
<evidence type="ECO:0000313" key="8">
    <source>
        <dbReference type="Proteomes" id="UP000651977"/>
    </source>
</evidence>
<dbReference type="CDD" id="cd06127">
    <property type="entry name" value="DEDDh"/>
    <property type="match status" value="1"/>
</dbReference>
<sequence>MKLRKLPAFFPFSQPGKDWQTEYQRCAEQANDAKLKHFYQQGMIGGHTPLSEVPFVALDLETTGLDAQRDDIVSIGLIPFDMRRIYCQQAKHWLVRPLPPLNSESVIIHGITHSDIADAPNLNQMIEPLLEALAGKVVVVHYKTIERNFLAEAFKKRLHEEFRFPLVDTMEVEANIHRQLSRSWWQNLLGKKSFSLRLAASRQRYGLPHYQSHHALVDAQATAELFMAQVRHHLSVDVAIDTLWR</sequence>
<evidence type="ECO:0000256" key="4">
    <source>
        <dbReference type="ARBA" id="ARBA00022839"/>
    </source>
</evidence>
<organism evidence="7 8">
    <name type="scientific">Agarivorans gilvus</name>
    <dbReference type="NCBI Taxonomy" id="680279"/>
    <lineage>
        <taxon>Bacteria</taxon>
        <taxon>Pseudomonadati</taxon>
        <taxon>Pseudomonadota</taxon>
        <taxon>Gammaproteobacteria</taxon>
        <taxon>Alteromonadales</taxon>
        <taxon>Alteromonadaceae</taxon>
        <taxon>Agarivorans</taxon>
    </lineage>
</organism>
<reference evidence="8" key="1">
    <citation type="journal article" date="2019" name="Int. J. Syst. Evol. Microbiol.">
        <title>The Global Catalogue of Microorganisms (GCM) 10K type strain sequencing project: providing services to taxonomists for standard genome sequencing and annotation.</title>
        <authorList>
            <consortium name="The Broad Institute Genomics Platform"/>
            <consortium name="The Broad Institute Genome Sequencing Center for Infectious Disease"/>
            <person name="Wu L."/>
            <person name="Ma J."/>
        </authorList>
    </citation>
    <scope>NUCLEOTIDE SEQUENCE [LARGE SCALE GENOMIC DNA]</scope>
    <source>
        <strain evidence="8">CGMCC 1.10131</strain>
    </source>
</reference>
<dbReference type="InterPro" id="IPR013520">
    <property type="entry name" value="Ribonucl_H"/>
</dbReference>
<dbReference type="Proteomes" id="UP000651977">
    <property type="component" value="Unassembled WGS sequence"/>
</dbReference>
<dbReference type="RefSeq" id="WP_055731435.1">
    <property type="nucleotide sequence ID" value="NZ_BMDY01000002.1"/>
</dbReference>
<protein>
    <recommendedName>
        <fullName evidence="1">DNA-directed DNA polymerase</fullName>
        <ecNumber evidence="1">2.7.7.7</ecNumber>
    </recommendedName>
</protein>
<evidence type="ECO:0000256" key="1">
    <source>
        <dbReference type="ARBA" id="ARBA00012417"/>
    </source>
</evidence>
<keyword evidence="3" id="KW-0378">Hydrolase</keyword>
<evidence type="ECO:0000256" key="3">
    <source>
        <dbReference type="ARBA" id="ARBA00022801"/>
    </source>
</evidence>
<proteinExistence type="predicted"/>
<dbReference type="NCBIfam" id="TIGR00573">
    <property type="entry name" value="dnaq"/>
    <property type="match status" value="1"/>
</dbReference>
<dbReference type="InterPro" id="IPR012337">
    <property type="entry name" value="RNaseH-like_sf"/>
</dbReference>
<name>A0ABQ1HXI1_9ALTE</name>